<dbReference type="AlphaFoldDB" id="A0A164WNY3"/>
<dbReference type="Proteomes" id="UP000076722">
    <property type="component" value="Unassembled WGS sequence"/>
</dbReference>
<organism evidence="1 2">
    <name type="scientific">Sistotremastrum niveocremeum HHB9708</name>
    <dbReference type="NCBI Taxonomy" id="1314777"/>
    <lineage>
        <taxon>Eukaryota</taxon>
        <taxon>Fungi</taxon>
        <taxon>Dikarya</taxon>
        <taxon>Basidiomycota</taxon>
        <taxon>Agaricomycotina</taxon>
        <taxon>Agaricomycetes</taxon>
        <taxon>Sistotremastrales</taxon>
        <taxon>Sistotremastraceae</taxon>
        <taxon>Sertulicium</taxon>
        <taxon>Sertulicium niveocremeum</taxon>
    </lineage>
</organism>
<evidence type="ECO:0000313" key="1">
    <source>
        <dbReference type="EMBL" id="KZS95220.1"/>
    </source>
</evidence>
<accession>A0A164WNY3</accession>
<reference evidence="1 2" key="1">
    <citation type="journal article" date="2016" name="Mol. Biol. Evol.">
        <title>Comparative Genomics of Early-Diverging Mushroom-Forming Fungi Provides Insights into the Origins of Lignocellulose Decay Capabilities.</title>
        <authorList>
            <person name="Nagy L.G."/>
            <person name="Riley R."/>
            <person name="Tritt A."/>
            <person name="Adam C."/>
            <person name="Daum C."/>
            <person name="Floudas D."/>
            <person name="Sun H."/>
            <person name="Yadav J.S."/>
            <person name="Pangilinan J."/>
            <person name="Larsson K.H."/>
            <person name="Matsuura K."/>
            <person name="Barry K."/>
            <person name="Labutti K."/>
            <person name="Kuo R."/>
            <person name="Ohm R.A."/>
            <person name="Bhattacharya S.S."/>
            <person name="Shirouzu T."/>
            <person name="Yoshinaga Y."/>
            <person name="Martin F.M."/>
            <person name="Grigoriev I.V."/>
            <person name="Hibbett D.S."/>
        </authorList>
    </citation>
    <scope>NUCLEOTIDE SEQUENCE [LARGE SCALE GENOMIC DNA]</scope>
    <source>
        <strain evidence="1 2">HHB9708</strain>
    </source>
</reference>
<protein>
    <submittedName>
        <fullName evidence="1">Uncharacterized protein</fullName>
    </submittedName>
</protein>
<evidence type="ECO:0000313" key="2">
    <source>
        <dbReference type="Proteomes" id="UP000076722"/>
    </source>
</evidence>
<gene>
    <name evidence="1" type="ORF">SISNIDRAFT_464871</name>
</gene>
<name>A0A164WNY3_9AGAM</name>
<sequence>MSLTRKSRIRLVIATQKKWRQTAVVVLHPQPDGNIRFAKGSVQTTSGQAIAVTDCAKVASTAQRVRLVDSNITTSEMIQMNFLRGLNHSNRVVIYCSEDAHVQEIVDLVSGEGKLQIESISAHLSNPGGRAAVMIWTINTVYTASEAFKSREMKVCQVVETRARAMARRRGYYRIMFCQWPVQGQDGNGTMIPVQLTFASLVGSILLRKRGRCHRVTIRASISSTNYAKRHYPMFIEECVDTRSTLGDA</sequence>
<dbReference type="EMBL" id="KV419402">
    <property type="protein sequence ID" value="KZS95220.1"/>
    <property type="molecule type" value="Genomic_DNA"/>
</dbReference>
<proteinExistence type="predicted"/>
<keyword evidence="2" id="KW-1185">Reference proteome</keyword>